<keyword evidence="10" id="KW-0902">Two-component regulatory system</keyword>
<dbReference type="Gene3D" id="3.30.565.10">
    <property type="entry name" value="Histidine kinase-like ATPase, C-terminal domain"/>
    <property type="match status" value="1"/>
</dbReference>
<dbReference type="InterPro" id="IPR050428">
    <property type="entry name" value="TCS_sensor_his_kinase"/>
</dbReference>
<dbReference type="EC" id="2.7.13.3" evidence="3"/>
<dbReference type="PROSITE" id="PS50885">
    <property type="entry name" value="HAMP"/>
    <property type="match status" value="1"/>
</dbReference>
<evidence type="ECO:0000256" key="2">
    <source>
        <dbReference type="ARBA" id="ARBA00004651"/>
    </source>
</evidence>
<comment type="subcellular location">
    <subcellularLocation>
        <location evidence="2">Cell membrane</location>
        <topology evidence="2">Multi-pass membrane protein</topology>
    </subcellularLocation>
</comment>
<evidence type="ECO:0000256" key="6">
    <source>
        <dbReference type="ARBA" id="ARBA00022679"/>
    </source>
</evidence>
<keyword evidence="9 12" id="KW-1133">Transmembrane helix</keyword>
<dbReference type="InterPro" id="IPR036890">
    <property type="entry name" value="HATPase_C_sf"/>
</dbReference>
<dbReference type="Gene3D" id="3.30.450.20">
    <property type="entry name" value="PAS domain"/>
    <property type="match status" value="1"/>
</dbReference>
<dbReference type="PRINTS" id="PR00344">
    <property type="entry name" value="BCTRLSENSOR"/>
</dbReference>
<proteinExistence type="predicted"/>
<dbReference type="CDD" id="cd00075">
    <property type="entry name" value="HATPase"/>
    <property type="match status" value="1"/>
</dbReference>
<dbReference type="InterPro" id="IPR003594">
    <property type="entry name" value="HATPase_dom"/>
</dbReference>
<feature type="domain" description="Histidine kinase" evidence="13">
    <location>
        <begin position="247"/>
        <end position="460"/>
    </location>
</feature>
<dbReference type="SMART" id="SM00304">
    <property type="entry name" value="HAMP"/>
    <property type="match status" value="1"/>
</dbReference>
<protein>
    <recommendedName>
        <fullName evidence="3">histidine kinase</fullName>
        <ecNumber evidence="3">2.7.13.3</ecNumber>
    </recommendedName>
</protein>
<dbReference type="CDD" id="cd00082">
    <property type="entry name" value="HisKA"/>
    <property type="match status" value="1"/>
</dbReference>
<evidence type="ECO:0000256" key="9">
    <source>
        <dbReference type="ARBA" id="ARBA00022989"/>
    </source>
</evidence>
<sequence>MTRRLLATYLLLTLVVLIALELPLALSYRDHQMDQLKSGIERDAFVLSSYVSDSLGGGTPVDLNTVVTNYTASTDGRVVIVNAIGDVLADSEPAVAGQRNFLSRPEIADALNRQIATGTRFSTTLGTGLMYVAVPISVGDKVLGAIRVSFSTAQVDAEVRRYWLLLFGAGLITLLLAAALGVLLARWVTRPIAALRDAATQIGEGDLSARADVDRGPPEIKDLALAFNSTAVRLEELVTAQEQFVADASHQLRTPLTALRLRLEMLEFDADDAANDDIEGARNEVQRMSRMVDGLLALARAERTQGARPGRLDLDDLLRERAAAWQPLANERGVGILAEDCGLKARCSADMLSQVLDNLIANALEVSPEGSTLTIRAAAEDSPSGSIVAVHVIDEGPGLPDEQRERAFDRFWRATNERGELGGSGLGLAIVQKLVESEGGRAELRAAPGGGLDAAVLLGN</sequence>
<feature type="domain" description="HAMP" evidence="14">
    <location>
        <begin position="186"/>
        <end position="239"/>
    </location>
</feature>
<dbReference type="Gene3D" id="1.10.287.130">
    <property type="match status" value="1"/>
</dbReference>
<accession>A0A6J6FW61</accession>
<dbReference type="AlphaFoldDB" id="A0A6J6FW61"/>
<gene>
    <name evidence="15" type="ORF">UFOPK1827_00047</name>
</gene>
<dbReference type="InterPro" id="IPR029151">
    <property type="entry name" value="Sensor-like_sf"/>
</dbReference>
<dbReference type="CDD" id="cd06225">
    <property type="entry name" value="HAMP"/>
    <property type="match status" value="1"/>
</dbReference>
<evidence type="ECO:0000313" key="15">
    <source>
        <dbReference type="EMBL" id="CAB4592590.1"/>
    </source>
</evidence>
<comment type="catalytic activity">
    <reaction evidence="1">
        <text>ATP + protein L-histidine = ADP + protein N-phospho-L-histidine.</text>
        <dbReference type="EC" id="2.7.13.3"/>
    </reaction>
</comment>
<dbReference type="InterPro" id="IPR004358">
    <property type="entry name" value="Sig_transdc_His_kin-like_C"/>
</dbReference>
<evidence type="ECO:0000256" key="7">
    <source>
        <dbReference type="ARBA" id="ARBA00022692"/>
    </source>
</evidence>
<dbReference type="InterPro" id="IPR005467">
    <property type="entry name" value="His_kinase_dom"/>
</dbReference>
<dbReference type="EMBL" id="CAEZUO010000001">
    <property type="protein sequence ID" value="CAB4592590.1"/>
    <property type="molecule type" value="Genomic_DNA"/>
</dbReference>
<evidence type="ECO:0000256" key="11">
    <source>
        <dbReference type="ARBA" id="ARBA00023136"/>
    </source>
</evidence>
<keyword evidence="8" id="KW-0418">Kinase</keyword>
<name>A0A6J6FW61_9ZZZZ</name>
<keyword evidence="5" id="KW-0597">Phosphoprotein</keyword>
<evidence type="ECO:0000256" key="1">
    <source>
        <dbReference type="ARBA" id="ARBA00000085"/>
    </source>
</evidence>
<dbReference type="SUPFAM" id="SSF103190">
    <property type="entry name" value="Sensory domain-like"/>
    <property type="match status" value="1"/>
</dbReference>
<dbReference type="SMART" id="SM00388">
    <property type="entry name" value="HisKA"/>
    <property type="match status" value="1"/>
</dbReference>
<evidence type="ECO:0000256" key="8">
    <source>
        <dbReference type="ARBA" id="ARBA00022777"/>
    </source>
</evidence>
<dbReference type="InterPro" id="IPR003661">
    <property type="entry name" value="HisK_dim/P_dom"/>
</dbReference>
<dbReference type="Pfam" id="PF00672">
    <property type="entry name" value="HAMP"/>
    <property type="match status" value="1"/>
</dbReference>
<dbReference type="PANTHER" id="PTHR45436:SF5">
    <property type="entry name" value="SENSOR HISTIDINE KINASE TRCS"/>
    <property type="match status" value="1"/>
</dbReference>
<dbReference type="GO" id="GO:0005886">
    <property type="term" value="C:plasma membrane"/>
    <property type="evidence" value="ECO:0007669"/>
    <property type="project" value="UniProtKB-SubCell"/>
</dbReference>
<evidence type="ECO:0000256" key="5">
    <source>
        <dbReference type="ARBA" id="ARBA00022553"/>
    </source>
</evidence>
<dbReference type="InterPro" id="IPR003660">
    <property type="entry name" value="HAMP_dom"/>
</dbReference>
<evidence type="ECO:0000256" key="10">
    <source>
        <dbReference type="ARBA" id="ARBA00023012"/>
    </source>
</evidence>
<keyword evidence="4" id="KW-1003">Cell membrane</keyword>
<dbReference type="GO" id="GO:0000155">
    <property type="term" value="F:phosphorelay sensor kinase activity"/>
    <property type="evidence" value="ECO:0007669"/>
    <property type="project" value="InterPro"/>
</dbReference>
<dbReference type="SUPFAM" id="SSF158472">
    <property type="entry name" value="HAMP domain-like"/>
    <property type="match status" value="1"/>
</dbReference>
<dbReference type="Pfam" id="PF00512">
    <property type="entry name" value="HisKA"/>
    <property type="match status" value="1"/>
</dbReference>
<dbReference type="InterPro" id="IPR036097">
    <property type="entry name" value="HisK_dim/P_sf"/>
</dbReference>
<evidence type="ECO:0000256" key="4">
    <source>
        <dbReference type="ARBA" id="ARBA00022475"/>
    </source>
</evidence>
<reference evidence="15" key="1">
    <citation type="submission" date="2020-05" db="EMBL/GenBank/DDBJ databases">
        <authorList>
            <person name="Chiriac C."/>
            <person name="Salcher M."/>
            <person name="Ghai R."/>
            <person name="Kavagutti S V."/>
        </authorList>
    </citation>
    <scope>NUCLEOTIDE SEQUENCE</scope>
</reference>
<keyword evidence="6" id="KW-0808">Transferase</keyword>
<evidence type="ECO:0000256" key="12">
    <source>
        <dbReference type="SAM" id="Phobius"/>
    </source>
</evidence>
<keyword evidence="11 12" id="KW-0472">Membrane</keyword>
<evidence type="ECO:0000256" key="3">
    <source>
        <dbReference type="ARBA" id="ARBA00012438"/>
    </source>
</evidence>
<evidence type="ECO:0000259" key="13">
    <source>
        <dbReference type="PROSITE" id="PS50109"/>
    </source>
</evidence>
<keyword evidence="7 12" id="KW-0812">Transmembrane</keyword>
<dbReference type="SUPFAM" id="SSF55874">
    <property type="entry name" value="ATPase domain of HSP90 chaperone/DNA topoisomerase II/histidine kinase"/>
    <property type="match status" value="1"/>
</dbReference>
<evidence type="ECO:0000259" key="14">
    <source>
        <dbReference type="PROSITE" id="PS50885"/>
    </source>
</evidence>
<dbReference type="PANTHER" id="PTHR45436">
    <property type="entry name" value="SENSOR HISTIDINE KINASE YKOH"/>
    <property type="match status" value="1"/>
</dbReference>
<feature type="transmembrane region" description="Helical" evidence="12">
    <location>
        <begin position="162"/>
        <end position="185"/>
    </location>
</feature>
<dbReference type="Pfam" id="PF02518">
    <property type="entry name" value="HATPase_c"/>
    <property type="match status" value="1"/>
</dbReference>
<organism evidence="15">
    <name type="scientific">freshwater metagenome</name>
    <dbReference type="NCBI Taxonomy" id="449393"/>
    <lineage>
        <taxon>unclassified sequences</taxon>
        <taxon>metagenomes</taxon>
        <taxon>ecological metagenomes</taxon>
    </lineage>
</organism>
<dbReference type="SMART" id="SM00387">
    <property type="entry name" value="HATPase_c"/>
    <property type="match status" value="1"/>
</dbReference>
<dbReference type="PROSITE" id="PS50109">
    <property type="entry name" value="HIS_KIN"/>
    <property type="match status" value="1"/>
</dbReference>
<dbReference type="Gene3D" id="6.10.340.10">
    <property type="match status" value="1"/>
</dbReference>
<dbReference type="SUPFAM" id="SSF47384">
    <property type="entry name" value="Homodimeric domain of signal transducing histidine kinase"/>
    <property type="match status" value="1"/>
</dbReference>